<keyword evidence="3" id="KW-1185">Reference proteome</keyword>
<dbReference type="EMBL" id="JARWBG010000003">
    <property type="protein sequence ID" value="MDH2387848.1"/>
    <property type="molecule type" value="Genomic_DNA"/>
</dbReference>
<feature type="compositionally biased region" description="Low complexity" evidence="1">
    <location>
        <begin position="23"/>
        <end position="32"/>
    </location>
</feature>
<feature type="region of interest" description="Disordered" evidence="1">
    <location>
        <begin position="46"/>
        <end position="82"/>
    </location>
</feature>
<evidence type="ECO:0000313" key="3">
    <source>
        <dbReference type="Proteomes" id="UP001223144"/>
    </source>
</evidence>
<accession>A0ABT6HGN9</accession>
<sequence length="82" mass="8291">AGHAAVEPADAGGPVEAARGRPPRSAARGPRAAGPLVLAFADRRPDGLVCPAAGPRTRRPGARPPRSFATRPDLNGSYATSV</sequence>
<gene>
    <name evidence="2" type="ORF">QCN29_03400</name>
</gene>
<evidence type="ECO:0000256" key="1">
    <source>
        <dbReference type="SAM" id="MobiDB-lite"/>
    </source>
</evidence>
<feature type="region of interest" description="Disordered" evidence="1">
    <location>
        <begin position="1"/>
        <end position="32"/>
    </location>
</feature>
<protein>
    <submittedName>
        <fullName evidence="2">Uncharacterized protein</fullName>
    </submittedName>
</protein>
<name>A0ABT6HGN9_9ACTN</name>
<evidence type="ECO:0000313" key="2">
    <source>
        <dbReference type="EMBL" id="MDH2387848.1"/>
    </source>
</evidence>
<dbReference type="Proteomes" id="UP001223144">
    <property type="component" value="Unassembled WGS sequence"/>
</dbReference>
<organism evidence="2 3">
    <name type="scientific">Streptomyces chengmaiensis</name>
    <dbReference type="NCBI Taxonomy" id="3040919"/>
    <lineage>
        <taxon>Bacteria</taxon>
        <taxon>Bacillati</taxon>
        <taxon>Actinomycetota</taxon>
        <taxon>Actinomycetes</taxon>
        <taxon>Kitasatosporales</taxon>
        <taxon>Streptomycetaceae</taxon>
        <taxon>Streptomyces</taxon>
    </lineage>
</organism>
<feature type="non-terminal residue" evidence="2">
    <location>
        <position position="1"/>
    </location>
</feature>
<reference evidence="2 3" key="1">
    <citation type="submission" date="2023-04" db="EMBL/GenBank/DDBJ databases">
        <title>Streptomyces chengmaiensis sp. nov. isolated from the stem of mangrove plant in Hainan.</title>
        <authorList>
            <person name="Huang X."/>
            <person name="Zhou S."/>
            <person name="Chu X."/>
            <person name="Xie Y."/>
            <person name="Lin Y."/>
        </authorList>
    </citation>
    <scope>NUCLEOTIDE SEQUENCE [LARGE SCALE GENOMIC DNA]</scope>
    <source>
        <strain evidence="2 3">HNM0663</strain>
    </source>
</reference>
<dbReference type="RefSeq" id="WP_279926158.1">
    <property type="nucleotide sequence ID" value="NZ_JARWBG010000003.1"/>
</dbReference>
<proteinExistence type="predicted"/>
<comment type="caution">
    <text evidence="2">The sequence shown here is derived from an EMBL/GenBank/DDBJ whole genome shotgun (WGS) entry which is preliminary data.</text>
</comment>